<dbReference type="SUPFAM" id="SSF64518">
    <property type="entry name" value="Phase 1 flagellin"/>
    <property type="match status" value="1"/>
</dbReference>
<keyword evidence="11" id="KW-1185">Reference proteome</keyword>
<dbReference type="Pfam" id="PF06429">
    <property type="entry name" value="Flg_bbr_C"/>
    <property type="match status" value="1"/>
</dbReference>
<dbReference type="InterPro" id="IPR010930">
    <property type="entry name" value="Flg_bb/hook_C_dom"/>
</dbReference>
<keyword evidence="6" id="KW-0975">Bacterial flagellum</keyword>
<accession>A0A6M8NN02</accession>
<dbReference type="GO" id="GO:0044780">
    <property type="term" value="P:bacterial-type flagellum assembly"/>
    <property type="evidence" value="ECO:0007669"/>
    <property type="project" value="InterPro"/>
</dbReference>
<evidence type="ECO:0000313" key="10">
    <source>
        <dbReference type="EMBL" id="RXI42212.1"/>
    </source>
</evidence>
<keyword evidence="10" id="KW-0969">Cilium</keyword>
<dbReference type="GO" id="GO:0005198">
    <property type="term" value="F:structural molecule activity"/>
    <property type="evidence" value="ECO:0007669"/>
    <property type="project" value="InterPro"/>
</dbReference>
<protein>
    <recommendedName>
        <fullName evidence="4">Flagellar hook-associated protein 1</fullName>
    </recommendedName>
</protein>
<dbReference type="AlphaFoldDB" id="A0A6M8NN02"/>
<evidence type="ECO:0000256" key="2">
    <source>
        <dbReference type="ARBA" id="ARBA00004613"/>
    </source>
</evidence>
<evidence type="ECO:0000256" key="6">
    <source>
        <dbReference type="ARBA" id="ARBA00023143"/>
    </source>
</evidence>
<comment type="subcellular location">
    <subcellularLocation>
        <location evidence="1">Bacterial flagellum</location>
    </subcellularLocation>
    <subcellularLocation>
        <location evidence="2">Secreted</location>
    </subcellularLocation>
</comment>
<dbReference type="PANTHER" id="PTHR30033">
    <property type="entry name" value="FLAGELLAR HOOK-ASSOCIATED PROTEIN 1"/>
    <property type="match status" value="1"/>
</dbReference>
<dbReference type="PANTHER" id="PTHR30033:SF1">
    <property type="entry name" value="FLAGELLAR HOOK-ASSOCIATED PROTEIN 1"/>
    <property type="match status" value="1"/>
</dbReference>
<name>A0A6M8NN02_9BACT</name>
<comment type="similarity">
    <text evidence="3">Belongs to the flagella basal body rod proteins family.</text>
</comment>
<dbReference type="RefSeq" id="WP_129012987.1">
    <property type="nucleotide sequence ID" value="NZ_CBCSEI010000004.1"/>
</dbReference>
<evidence type="ECO:0000313" key="11">
    <source>
        <dbReference type="Proteomes" id="UP000290378"/>
    </source>
</evidence>
<dbReference type="InterPro" id="IPR053927">
    <property type="entry name" value="FlgK_helical"/>
</dbReference>
<keyword evidence="10" id="KW-0966">Cell projection</keyword>
<dbReference type="GO" id="GO:0009424">
    <property type="term" value="C:bacterial-type flagellum hook"/>
    <property type="evidence" value="ECO:0007669"/>
    <property type="project" value="InterPro"/>
</dbReference>
<dbReference type="InterPro" id="IPR002371">
    <property type="entry name" value="FlgK"/>
</dbReference>
<comment type="caution">
    <text evidence="10">The sequence shown here is derived from an EMBL/GenBank/DDBJ whole genome shotgun (WGS) entry which is preliminary data.</text>
</comment>
<dbReference type="PRINTS" id="PR01005">
    <property type="entry name" value="FLGHOOKAP1"/>
</dbReference>
<sequence>MLNTLNVSHTGLNAARIAIENVSNNIANENTPGYKKRVVQLSELAQSDSRFTGRGVLADATYRVTSQYMYDKLVAENSKSNYYDKLSDMLGSVEAIFKETESSGFSVNLSRYFQAIENLRTNPNSEVYKSALKSQGTILVESLQNLYSSIEKQQQFEKNELNVNVGKVNSLLKEIGEVNQKVEKFGATNDLLDKRDQLELELSKYVDIEVNGQSNGYYELKIGGEVAISNNTNVRTIEFLDEKTSQIDKFSFKDYDPVTKNTTIIDSIKNDYDPVTRTVTPKGLDANDVVTYKLNNQVEVSVTIGESLTMDWNGDGTETTEPVTVDNITRALVHKINTDPNTKGLITAYNGDYAIDSTGNKVINNSKDNYLRIESNFPGVENSFEARISIEKRDNADPSIVETNGRMVVYKNDSESKEPENKVGIGIFGNEIPLKNGLIKAQVENLSSASPNNKFQVYLDKLDALAQTLGDIADKYIKTGSNSYIYGEDASDSSMGTINSIGLFSGASVKTLKFDKNAVNELDQEKLDYLATIQWKIDLSYDGKGQDTASTSGKTSLLEYFRELRVNVSADKENSNFLLDTQKNIKLSLENSYNQMVKVDKDDEMLNLMKFQAAYTANAKIVTAIDEMIQTLLGLKR</sequence>
<evidence type="ECO:0000259" key="9">
    <source>
        <dbReference type="Pfam" id="PF22638"/>
    </source>
</evidence>
<gene>
    <name evidence="10" type="ORF">CP963_03980</name>
</gene>
<dbReference type="Proteomes" id="UP000290378">
    <property type="component" value="Unassembled WGS sequence"/>
</dbReference>
<evidence type="ECO:0000259" key="8">
    <source>
        <dbReference type="Pfam" id="PF06429"/>
    </source>
</evidence>
<dbReference type="Pfam" id="PF22638">
    <property type="entry name" value="FlgK_D1"/>
    <property type="match status" value="1"/>
</dbReference>
<evidence type="ECO:0000256" key="5">
    <source>
        <dbReference type="ARBA" id="ARBA00022525"/>
    </source>
</evidence>
<evidence type="ECO:0000256" key="4">
    <source>
        <dbReference type="ARBA" id="ARBA00016244"/>
    </source>
</evidence>
<evidence type="ECO:0000259" key="7">
    <source>
        <dbReference type="Pfam" id="PF00460"/>
    </source>
</evidence>
<evidence type="ECO:0000256" key="1">
    <source>
        <dbReference type="ARBA" id="ARBA00004365"/>
    </source>
</evidence>
<evidence type="ECO:0000256" key="3">
    <source>
        <dbReference type="ARBA" id="ARBA00009677"/>
    </source>
</evidence>
<dbReference type="InterPro" id="IPR001444">
    <property type="entry name" value="Flag_bb_rod_N"/>
</dbReference>
<reference evidence="10 11" key="1">
    <citation type="submission" date="2017-09" db="EMBL/GenBank/DDBJ databases">
        <title>Genomics of the genus Arcobacter.</title>
        <authorList>
            <person name="Perez-Cataluna A."/>
            <person name="Figueras M.J."/>
            <person name="Salas-Masso N."/>
        </authorList>
    </citation>
    <scope>NUCLEOTIDE SEQUENCE [LARGE SCALE GENOMIC DNA]</scope>
    <source>
        <strain evidence="10 11">CECT 7834</strain>
    </source>
</reference>
<dbReference type="EMBL" id="NXII01000004">
    <property type="protein sequence ID" value="RXI42212.1"/>
    <property type="molecule type" value="Genomic_DNA"/>
</dbReference>
<organism evidence="10 11">
    <name type="scientific">Arcobacter cloacae</name>
    <dbReference type="NCBI Taxonomy" id="1054034"/>
    <lineage>
        <taxon>Bacteria</taxon>
        <taxon>Pseudomonadati</taxon>
        <taxon>Campylobacterota</taxon>
        <taxon>Epsilonproteobacteria</taxon>
        <taxon>Campylobacterales</taxon>
        <taxon>Arcobacteraceae</taxon>
        <taxon>Arcobacter</taxon>
    </lineage>
</organism>
<feature type="domain" description="Flagellar basal-body/hook protein C-terminal" evidence="8">
    <location>
        <begin position="596"/>
        <end position="635"/>
    </location>
</feature>
<dbReference type="GO" id="GO:0005576">
    <property type="term" value="C:extracellular region"/>
    <property type="evidence" value="ECO:0007669"/>
    <property type="project" value="UniProtKB-SubCell"/>
</dbReference>
<dbReference type="Pfam" id="PF00460">
    <property type="entry name" value="Flg_bb_rod"/>
    <property type="match status" value="1"/>
</dbReference>
<keyword evidence="5" id="KW-0964">Secreted</keyword>
<proteinExistence type="inferred from homology"/>
<feature type="domain" description="Flagellar basal body rod protein N-terminal" evidence="7">
    <location>
        <begin position="5"/>
        <end position="35"/>
    </location>
</feature>
<keyword evidence="10" id="KW-0282">Flagellum</keyword>
<feature type="domain" description="Flagellar hook-associated protein FlgK helical" evidence="9">
    <location>
        <begin position="91"/>
        <end position="246"/>
    </location>
</feature>